<dbReference type="InterPro" id="IPR004398">
    <property type="entry name" value="RNA_MeTrfase_RsmD"/>
</dbReference>
<dbReference type="PROSITE" id="PS00092">
    <property type="entry name" value="N6_MTASE"/>
    <property type="match status" value="1"/>
</dbReference>
<evidence type="ECO:0000313" key="3">
    <source>
        <dbReference type="EMBL" id="CAB3632726.1"/>
    </source>
</evidence>
<dbReference type="PANTHER" id="PTHR43542:SF1">
    <property type="entry name" value="METHYLTRANSFERASE"/>
    <property type="match status" value="1"/>
</dbReference>
<dbReference type="EMBL" id="CADIJR010000005">
    <property type="protein sequence ID" value="CAB3632726.1"/>
    <property type="molecule type" value="Genomic_DNA"/>
</dbReference>
<name>A0A6J4ZLP1_9BURK</name>
<dbReference type="GO" id="GO:0003676">
    <property type="term" value="F:nucleic acid binding"/>
    <property type="evidence" value="ECO:0007669"/>
    <property type="project" value="InterPro"/>
</dbReference>
<keyword evidence="2" id="KW-0808">Transferase</keyword>
<dbReference type="Proteomes" id="UP000507979">
    <property type="component" value="Unassembled WGS sequence"/>
</dbReference>
<reference evidence="3 4" key="1">
    <citation type="submission" date="2020-04" db="EMBL/GenBank/DDBJ databases">
        <authorList>
            <person name="De Canck E."/>
        </authorList>
    </citation>
    <scope>NUCLEOTIDE SEQUENCE [LARGE SCALE GENOMIC DNA]</scope>
    <source>
        <strain evidence="3 4">LMG 26845</strain>
    </source>
</reference>
<dbReference type="GO" id="GO:0008168">
    <property type="term" value="F:methyltransferase activity"/>
    <property type="evidence" value="ECO:0007669"/>
    <property type="project" value="UniProtKB-KW"/>
</dbReference>
<keyword evidence="4" id="KW-1185">Reference proteome</keyword>
<dbReference type="CDD" id="cd02440">
    <property type="entry name" value="AdoMet_MTases"/>
    <property type="match status" value="1"/>
</dbReference>
<evidence type="ECO:0000313" key="4">
    <source>
        <dbReference type="Proteomes" id="UP000507979"/>
    </source>
</evidence>
<accession>A0A6J4ZLP1</accession>
<dbReference type="PANTHER" id="PTHR43542">
    <property type="entry name" value="METHYLTRANSFERASE"/>
    <property type="match status" value="1"/>
</dbReference>
<dbReference type="SUPFAM" id="SSF53335">
    <property type="entry name" value="S-adenosyl-L-methionine-dependent methyltransferases"/>
    <property type="match status" value="1"/>
</dbReference>
<keyword evidence="1" id="KW-0489">Methyltransferase</keyword>
<proteinExistence type="predicted"/>
<dbReference type="Gene3D" id="3.40.50.150">
    <property type="entry name" value="Vaccinia Virus protein VP39"/>
    <property type="match status" value="1"/>
</dbReference>
<protein>
    <submittedName>
        <fullName evidence="3">Uncharacterized protein</fullName>
    </submittedName>
</protein>
<organism evidence="3 4">
    <name type="scientific">Achromobacter insuavis</name>
    <dbReference type="NCBI Taxonomy" id="1287735"/>
    <lineage>
        <taxon>Bacteria</taxon>
        <taxon>Pseudomonadati</taxon>
        <taxon>Pseudomonadota</taxon>
        <taxon>Betaproteobacteria</taxon>
        <taxon>Burkholderiales</taxon>
        <taxon>Alcaligenaceae</taxon>
        <taxon>Achromobacter</taxon>
    </lineage>
</organism>
<sequence>METGVAAGATTGAEACGCGTTAGAGCGTLAEAGAGTSADGTGRVTSGVATGANSRAGTMGSTGWAGTSTSACGAIPASTCSGGGAGWAGAAGGGDFFLKKRLNMGNKYIRIVGGQYRRTPIVVPDVETLRPTPDRVRETLFNWLNHLWGGEFADKQVLDLFAGSGALGFEAASRGVAHVQMVERDKTAASALRTLRDKLKADMIRIHVGDAMQVAERMDASRFDLILLDPPFGQGWLPRLWPILPGILAEGGLVYVEAENAIEPPEGFTILRQDKAGAVHYHLLEFAALRK</sequence>
<dbReference type="InterPro" id="IPR002052">
    <property type="entry name" value="DNA_methylase_N6_adenine_CS"/>
</dbReference>
<dbReference type="AlphaFoldDB" id="A0A6J4ZLP1"/>
<dbReference type="Pfam" id="PF03602">
    <property type="entry name" value="Cons_hypoth95"/>
    <property type="match status" value="1"/>
</dbReference>
<dbReference type="InterPro" id="IPR029063">
    <property type="entry name" value="SAM-dependent_MTases_sf"/>
</dbReference>
<gene>
    <name evidence="3" type="ORF">LMG26845_00915</name>
</gene>
<dbReference type="GO" id="GO:0031167">
    <property type="term" value="P:rRNA methylation"/>
    <property type="evidence" value="ECO:0007669"/>
    <property type="project" value="InterPro"/>
</dbReference>
<evidence type="ECO:0000256" key="2">
    <source>
        <dbReference type="ARBA" id="ARBA00022679"/>
    </source>
</evidence>
<dbReference type="NCBIfam" id="TIGR00095">
    <property type="entry name" value="16S rRNA (guanine(966)-N(2))-methyltransferase RsmD"/>
    <property type="match status" value="1"/>
</dbReference>
<evidence type="ECO:0000256" key="1">
    <source>
        <dbReference type="ARBA" id="ARBA00022603"/>
    </source>
</evidence>